<sequence>MNEVVRMAHTLMEQKIQAKAKRVFEGNKRIWENLQGGNRNNNPEETIKFVMNVEKRVTPETIFRKRRTLKVKRLVDELM</sequence>
<evidence type="ECO:0008006" key="2">
    <source>
        <dbReference type="Google" id="ProtNLM"/>
    </source>
</evidence>
<dbReference type="EMBL" id="BKCJ011642887">
    <property type="protein sequence ID" value="GFD45213.1"/>
    <property type="molecule type" value="Genomic_DNA"/>
</dbReference>
<gene>
    <name evidence="1" type="ORF">Tci_917182</name>
</gene>
<name>A0A699WE70_TANCI</name>
<accession>A0A699WE70</accession>
<evidence type="ECO:0000313" key="1">
    <source>
        <dbReference type="EMBL" id="GFD45213.1"/>
    </source>
</evidence>
<proteinExistence type="predicted"/>
<protein>
    <recommendedName>
        <fullName evidence="2">Reverse transcriptase domain-containing protein</fullName>
    </recommendedName>
</protein>
<reference evidence="1" key="1">
    <citation type="journal article" date="2019" name="Sci. Rep.">
        <title>Draft genome of Tanacetum cinerariifolium, the natural source of mosquito coil.</title>
        <authorList>
            <person name="Yamashiro T."/>
            <person name="Shiraishi A."/>
            <person name="Satake H."/>
            <person name="Nakayama K."/>
        </authorList>
    </citation>
    <scope>NUCLEOTIDE SEQUENCE</scope>
</reference>
<organism evidence="1">
    <name type="scientific">Tanacetum cinerariifolium</name>
    <name type="common">Dalmatian daisy</name>
    <name type="synonym">Chrysanthemum cinerariifolium</name>
    <dbReference type="NCBI Taxonomy" id="118510"/>
    <lineage>
        <taxon>Eukaryota</taxon>
        <taxon>Viridiplantae</taxon>
        <taxon>Streptophyta</taxon>
        <taxon>Embryophyta</taxon>
        <taxon>Tracheophyta</taxon>
        <taxon>Spermatophyta</taxon>
        <taxon>Magnoliopsida</taxon>
        <taxon>eudicotyledons</taxon>
        <taxon>Gunneridae</taxon>
        <taxon>Pentapetalae</taxon>
        <taxon>asterids</taxon>
        <taxon>campanulids</taxon>
        <taxon>Asterales</taxon>
        <taxon>Asteraceae</taxon>
        <taxon>Asteroideae</taxon>
        <taxon>Anthemideae</taxon>
        <taxon>Anthemidinae</taxon>
        <taxon>Tanacetum</taxon>
    </lineage>
</organism>
<comment type="caution">
    <text evidence="1">The sequence shown here is derived from an EMBL/GenBank/DDBJ whole genome shotgun (WGS) entry which is preliminary data.</text>
</comment>
<dbReference type="AlphaFoldDB" id="A0A699WE70"/>